<reference evidence="5" key="1">
    <citation type="submission" date="2021-01" db="EMBL/GenBank/DDBJ databases">
        <title>Rhizobium sp. strain KVB221 16S ribosomal RNA gene Genome sequencing and assembly.</title>
        <authorList>
            <person name="Kang M."/>
        </authorList>
    </citation>
    <scope>NUCLEOTIDE SEQUENCE</scope>
    <source>
        <strain evidence="5">KVB221</strain>
    </source>
</reference>
<dbReference type="GO" id="GO:0015188">
    <property type="term" value="F:L-isoleucine transmembrane transporter activity"/>
    <property type="evidence" value="ECO:0007669"/>
    <property type="project" value="TreeGrafter"/>
</dbReference>
<dbReference type="GO" id="GO:1903806">
    <property type="term" value="P:L-isoleucine import across plasma membrane"/>
    <property type="evidence" value="ECO:0007669"/>
    <property type="project" value="TreeGrafter"/>
</dbReference>
<dbReference type="PANTHER" id="PTHR45772:SF7">
    <property type="entry name" value="AMINO ACID ABC TRANSPORTER ATP-BINDING PROTEIN"/>
    <property type="match status" value="1"/>
</dbReference>
<keyword evidence="3 5" id="KW-0067">ATP-binding</keyword>
<dbReference type="GO" id="GO:1903805">
    <property type="term" value="P:L-valine import across plasma membrane"/>
    <property type="evidence" value="ECO:0007669"/>
    <property type="project" value="TreeGrafter"/>
</dbReference>
<feature type="domain" description="ABC transporter" evidence="4">
    <location>
        <begin position="21"/>
        <end position="254"/>
    </location>
</feature>
<accession>A0A936YTP1</accession>
<comment type="caution">
    <text evidence="5">The sequence shown here is derived from an EMBL/GenBank/DDBJ whole genome shotgun (WGS) entry which is preliminary data.</text>
</comment>
<evidence type="ECO:0000256" key="3">
    <source>
        <dbReference type="ARBA" id="ARBA00022840"/>
    </source>
</evidence>
<evidence type="ECO:0000313" key="5">
    <source>
        <dbReference type="EMBL" id="MBL0372270.1"/>
    </source>
</evidence>
<dbReference type="SUPFAM" id="SSF52540">
    <property type="entry name" value="P-loop containing nucleoside triphosphate hydrolases"/>
    <property type="match status" value="1"/>
</dbReference>
<proteinExistence type="predicted"/>
<keyword evidence="6" id="KW-1185">Reference proteome</keyword>
<dbReference type="GO" id="GO:0042941">
    <property type="term" value="P:D-alanine transmembrane transport"/>
    <property type="evidence" value="ECO:0007669"/>
    <property type="project" value="TreeGrafter"/>
</dbReference>
<dbReference type="Pfam" id="PF00005">
    <property type="entry name" value="ABC_tran"/>
    <property type="match status" value="1"/>
</dbReference>
<evidence type="ECO:0000259" key="4">
    <source>
        <dbReference type="PROSITE" id="PS50893"/>
    </source>
</evidence>
<evidence type="ECO:0000313" key="6">
    <source>
        <dbReference type="Proteomes" id="UP000633219"/>
    </source>
</evidence>
<dbReference type="InterPro" id="IPR003439">
    <property type="entry name" value="ABC_transporter-like_ATP-bd"/>
</dbReference>
<dbReference type="GO" id="GO:0005304">
    <property type="term" value="F:L-valine transmembrane transporter activity"/>
    <property type="evidence" value="ECO:0007669"/>
    <property type="project" value="TreeGrafter"/>
</dbReference>
<dbReference type="GO" id="GO:0015808">
    <property type="term" value="P:L-alanine transport"/>
    <property type="evidence" value="ECO:0007669"/>
    <property type="project" value="TreeGrafter"/>
</dbReference>
<dbReference type="GO" id="GO:0005524">
    <property type="term" value="F:ATP binding"/>
    <property type="evidence" value="ECO:0007669"/>
    <property type="project" value="UniProtKB-KW"/>
</dbReference>
<dbReference type="GO" id="GO:0005886">
    <property type="term" value="C:plasma membrane"/>
    <property type="evidence" value="ECO:0007669"/>
    <property type="project" value="TreeGrafter"/>
</dbReference>
<evidence type="ECO:0000256" key="1">
    <source>
        <dbReference type="ARBA" id="ARBA00022448"/>
    </source>
</evidence>
<dbReference type="Gene3D" id="3.40.50.300">
    <property type="entry name" value="P-loop containing nucleotide triphosphate hydrolases"/>
    <property type="match status" value="1"/>
</dbReference>
<dbReference type="Proteomes" id="UP000633219">
    <property type="component" value="Unassembled WGS sequence"/>
</dbReference>
<dbReference type="PROSITE" id="PS50893">
    <property type="entry name" value="ABC_TRANSPORTER_2"/>
    <property type="match status" value="1"/>
</dbReference>
<evidence type="ECO:0000256" key="2">
    <source>
        <dbReference type="ARBA" id="ARBA00022741"/>
    </source>
</evidence>
<dbReference type="InterPro" id="IPR051120">
    <property type="entry name" value="ABC_AA/LPS_Transport"/>
</dbReference>
<dbReference type="PANTHER" id="PTHR45772">
    <property type="entry name" value="CONSERVED COMPONENT OF ABC TRANSPORTER FOR NATURAL AMINO ACIDS-RELATED"/>
    <property type="match status" value="1"/>
</dbReference>
<dbReference type="EMBL" id="JAEQNC010000004">
    <property type="protein sequence ID" value="MBL0372270.1"/>
    <property type="molecule type" value="Genomic_DNA"/>
</dbReference>
<dbReference type="InterPro" id="IPR027417">
    <property type="entry name" value="P-loop_NTPase"/>
</dbReference>
<gene>
    <name evidence="5" type="ORF">JJB09_09540</name>
</gene>
<dbReference type="InterPro" id="IPR003593">
    <property type="entry name" value="AAA+_ATPase"/>
</dbReference>
<dbReference type="AlphaFoldDB" id="A0A936YTP1"/>
<dbReference type="SMART" id="SM00382">
    <property type="entry name" value="AAA"/>
    <property type="match status" value="1"/>
</dbReference>
<dbReference type="GO" id="GO:0015192">
    <property type="term" value="F:L-phenylalanine transmembrane transporter activity"/>
    <property type="evidence" value="ECO:0007669"/>
    <property type="project" value="TreeGrafter"/>
</dbReference>
<keyword evidence="1" id="KW-0813">Transport</keyword>
<dbReference type="CDD" id="cd03219">
    <property type="entry name" value="ABC_Mj1267_LivG_branched"/>
    <property type="match status" value="1"/>
</dbReference>
<dbReference type="GO" id="GO:0016887">
    <property type="term" value="F:ATP hydrolysis activity"/>
    <property type="evidence" value="ECO:0007669"/>
    <property type="project" value="InterPro"/>
</dbReference>
<sequence length="262" mass="27627">MLLCAECGRSVLGGTCVGELLQIAGVNKSFGAVKVADNVDLAVGQTDALGIIGPNGAGKSTLFGLVSGSLRPDAGTILYDGQDITGLDAAGRCRLGIARSFQVPHPFVGMSVFENLLVGAIFGGGESERDAMRRCGEILDRTGLASKANLPAGSLRLLDRKRLEMARALATRPRLLLLDEIAGGLTEEECHQLVATVREVHASGVAIVWIEHVVHALLAVVDRLVVLNYGRKVAEGEPREVMASDMVQQIYMGMDDHADAAA</sequence>
<keyword evidence="2" id="KW-0547">Nucleotide-binding</keyword>
<protein>
    <submittedName>
        <fullName evidence="5">ABC transporter ATP-binding protein</fullName>
    </submittedName>
</protein>
<name>A0A936YTP1_9HYPH</name>
<organism evidence="5 6">
    <name type="scientific">Rhizobium setariae</name>
    <dbReference type="NCBI Taxonomy" id="2801340"/>
    <lineage>
        <taxon>Bacteria</taxon>
        <taxon>Pseudomonadati</taxon>
        <taxon>Pseudomonadota</taxon>
        <taxon>Alphaproteobacteria</taxon>
        <taxon>Hyphomicrobiales</taxon>
        <taxon>Rhizobiaceae</taxon>
        <taxon>Rhizobium/Agrobacterium group</taxon>
        <taxon>Rhizobium</taxon>
    </lineage>
</organism>